<gene>
    <name evidence="2" type="ORF">HannXRQ_Chr12g0355621</name>
    <name evidence="1" type="ORF">HanXRQr2_Chr12g0522541</name>
</gene>
<reference evidence="1 3" key="1">
    <citation type="journal article" date="2017" name="Nature">
        <title>The sunflower genome provides insights into oil metabolism, flowering and Asterid evolution.</title>
        <authorList>
            <person name="Badouin H."/>
            <person name="Gouzy J."/>
            <person name="Grassa C.J."/>
            <person name="Murat F."/>
            <person name="Staton S.E."/>
            <person name="Cottret L."/>
            <person name="Lelandais-Briere C."/>
            <person name="Owens G.L."/>
            <person name="Carrere S."/>
            <person name="Mayjonade B."/>
            <person name="Legrand L."/>
            <person name="Gill N."/>
            <person name="Kane N.C."/>
            <person name="Bowers J.E."/>
            <person name="Hubner S."/>
            <person name="Bellec A."/>
            <person name="Berard A."/>
            <person name="Berges H."/>
            <person name="Blanchet N."/>
            <person name="Boniface M.C."/>
            <person name="Brunel D."/>
            <person name="Catrice O."/>
            <person name="Chaidir N."/>
            <person name="Claudel C."/>
            <person name="Donnadieu C."/>
            <person name="Faraut T."/>
            <person name="Fievet G."/>
            <person name="Helmstetter N."/>
            <person name="King M."/>
            <person name="Knapp S.J."/>
            <person name="Lai Z."/>
            <person name="Le Paslier M.C."/>
            <person name="Lippi Y."/>
            <person name="Lorenzon L."/>
            <person name="Mandel J.R."/>
            <person name="Marage G."/>
            <person name="Marchand G."/>
            <person name="Marquand E."/>
            <person name="Bret-Mestries E."/>
            <person name="Morien E."/>
            <person name="Nambeesan S."/>
            <person name="Nguyen T."/>
            <person name="Pegot-Espagnet P."/>
            <person name="Pouilly N."/>
            <person name="Raftis F."/>
            <person name="Sallet E."/>
            <person name="Schiex T."/>
            <person name="Thomas J."/>
            <person name="Vandecasteele C."/>
            <person name="Vares D."/>
            <person name="Vear F."/>
            <person name="Vautrin S."/>
            <person name="Crespi M."/>
            <person name="Mangin B."/>
            <person name="Burke J.M."/>
            <person name="Salse J."/>
            <person name="Munos S."/>
            <person name="Vincourt P."/>
            <person name="Rieseberg L.H."/>
            <person name="Langlade N.B."/>
        </authorList>
    </citation>
    <scope>NUCLEOTIDE SEQUENCE [LARGE SCALE GENOMIC DNA]</scope>
    <source>
        <strain evidence="3">cv. SF193</strain>
        <tissue evidence="1">Leaves</tissue>
    </source>
</reference>
<accession>A0A251SZ19</accession>
<dbReference type="PANTHER" id="PTHR35461">
    <property type="entry name" value="BNAANNG14610D PROTEIN"/>
    <property type="match status" value="1"/>
</dbReference>
<reference evidence="1" key="3">
    <citation type="submission" date="2020-06" db="EMBL/GenBank/DDBJ databases">
        <title>Helianthus annuus Genome sequencing and assembly Release 2.</title>
        <authorList>
            <person name="Gouzy J."/>
            <person name="Langlade N."/>
            <person name="Munos S."/>
        </authorList>
    </citation>
    <scope>NUCLEOTIDE SEQUENCE</scope>
    <source>
        <tissue evidence="1">Leaves</tissue>
    </source>
</reference>
<sequence length="167" mass="19259">MLLRTSYSHTKNFLKKTIQSLKSYISGGYQRLPKTPPCNPYSCTRNGGCVGINATHFNANLTIKRTGSMKLKVPNLTLKSQENKKLYHGKDESSKCLVTRKLKELEMMDETDVDLVVDIEEVLRYYSRLTCPIYRDIIDKFFVDVYSGTFYLSRVENLVSTKRLIKI</sequence>
<reference evidence="2" key="2">
    <citation type="submission" date="2017-02" db="EMBL/GenBank/DDBJ databases">
        <title>Sunflower complete genome.</title>
        <authorList>
            <person name="Langlade N."/>
            <person name="Munos S."/>
        </authorList>
    </citation>
    <scope>NUCLEOTIDE SEQUENCE [LARGE SCALE GENOMIC DNA]</scope>
    <source>
        <tissue evidence="2">Leaves</tissue>
    </source>
</reference>
<name>A0A251SZ19_HELAN</name>
<dbReference type="OMA" id="FFVEMYS"/>
<evidence type="ECO:0000313" key="1">
    <source>
        <dbReference type="EMBL" id="KAF5776282.1"/>
    </source>
</evidence>
<dbReference type="InParanoid" id="A0A251SZ19"/>
<evidence type="ECO:0000313" key="3">
    <source>
        <dbReference type="Proteomes" id="UP000215914"/>
    </source>
</evidence>
<proteinExistence type="predicted"/>
<dbReference type="STRING" id="4232.A0A251SZ19"/>
<dbReference type="Proteomes" id="UP000215914">
    <property type="component" value="Chromosome 12"/>
</dbReference>
<protein>
    <submittedName>
        <fullName evidence="2">Uncharacterized protein</fullName>
    </submittedName>
</protein>
<dbReference type="PANTHER" id="PTHR35461:SF3">
    <property type="entry name" value="OVATE DOMAIN-CONTAINING PROTEIN"/>
    <property type="match status" value="1"/>
</dbReference>
<organism evidence="2 3">
    <name type="scientific">Helianthus annuus</name>
    <name type="common">Common sunflower</name>
    <dbReference type="NCBI Taxonomy" id="4232"/>
    <lineage>
        <taxon>Eukaryota</taxon>
        <taxon>Viridiplantae</taxon>
        <taxon>Streptophyta</taxon>
        <taxon>Embryophyta</taxon>
        <taxon>Tracheophyta</taxon>
        <taxon>Spermatophyta</taxon>
        <taxon>Magnoliopsida</taxon>
        <taxon>eudicotyledons</taxon>
        <taxon>Gunneridae</taxon>
        <taxon>Pentapetalae</taxon>
        <taxon>asterids</taxon>
        <taxon>campanulids</taxon>
        <taxon>Asterales</taxon>
        <taxon>Asteraceae</taxon>
        <taxon>Asteroideae</taxon>
        <taxon>Heliantheae alliance</taxon>
        <taxon>Heliantheae</taxon>
        <taxon>Helianthus</taxon>
    </lineage>
</organism>
<dbReference type="OrthoDB" id="1928787at2759"/>
<dbReference type="EMBL" id="MNCJ02000327">
    <property type="protein sequence ID" value="KAF5776282.1"/>
    <property type="molecule type" value="Genomic_DNA"/>
</dbReference>
<dbReference type="Gramene" id="mRNA:HanXRQr2_Chr12g0522541">
    <property type="protein sequence ID" value="CDS:HanXRQr2_Chr12g0522541.1"/>
    <property type="gene ID" value="HanXRQr2_Chr12g0522541"/>
</dbReference>
<dbReference type="AlphaFoldDB" id="A0A251SZ19"/>
<keyword evidence="3" id="KW-1185">Reference proteome</keyword>
<dbReference type="EMBL" id="CM007901">
    <property type="protein sequence ID" value="OTG03829.1"/>
    <property type="molecule type" value="Genomic_DNA"/>
</dbReference>
<evidence type="ECO:0000313" key="2">
    <source>
        <dbReference type="EMBL" id="OTG03829.1"/>
    </source>
</evidence>